<accession>A0ABS9Z286</accession>
<dbReference type="EMBL" id="JAIVFP010000001">
    <property type="protein sequence ID" value="MCI4681761.1"/>
    <property type="molecule type" value="Genomic_DNA"/>
</dbReference>
<dbReference type="Gene3D" id="3.90.1720.10">
    <property type="entry name" value="endopeptidase domain like (from Nostoc punctiforme)"/>
    <property type="match status" value="1"/>
</dbReference>
<organism evidence="1 2">
    <name type="scientific">Candidatus Rhodoblastus alkanivorans</name>
    <dbReference type="NCBI Taxonomy" id="2954117"/>
    <lineage>
        <taxon>Bacteria</taxon>
        <taxon>Pseudomonadati</taxon>
        <taxon>Pseudomonadota</taxon>
        <taxon>Alphaproteobacteria</taxon>
        <taxon>Hyphomicrobiales</taxon>
        <taxon>Rhodoblastaceae</taxon>
        <taxon>Rhodoblastus</taxon>
    </lineage>
</organism>
<evidence type="ECO:0000313" key="1">
    <source>
        <dbReference type="EMBL" id="MCI4681761.1"/>
    </source>
</evidence>
<evidence type="ECO:0000313" key="2">
    <source>
        <dbReference type="Proteomes" id="UP001139104"/>
    </source>
</evidence>
<reference evidence="1" key="1">
    <citation type="journal article" date="2022" name="ISME J.">
        <title>Identification of active gaseous-alkane degraders at natural gas seeps.</title>
        <authorList>
            <person name="Farhan Ul Haque M."/>
            <person name="Hernandez M."/>
            <person name="Crombie A.T."/>
            <person name="Murrell J.C."/>
        </authorList>
    </citation>
    <scope>NUCLEOTIDE SEQUENCE</scope>
    <source>
        <strain evidence="1">PC2</strain>
    </source>
</reference>
<sequence length="67" mass="6859">MADDDSTKSAVADPPVVSLDDLLPGDVLLYRPAGPNAVQRRISATTSSPYTHAAIHLGGGEIAESVA</sequence>
<protein>
    <submittedName>
        <fullName evidence="1">Uncharacterized protein</fullName>
    </submittedName>
</protein>
<dbReference type="InterPro" id="IPR038765">
    <property type="entry name" value="Papain-like_cys_pep_sf"/>
</dbReference>
<dbReference type="SUPFAM" id="SSF54001">
    <property type="entry name" value="Cysteine proteinases"/>
    <property type="match status" value="1"/>
</dbReference>
<dbReference type="Proteomes" id="UP001139104">
    <property type="component" value="Unassembled WGS sequence"/>
</dbReference>
<proteinExistence type="predicted"/>
<gene>
    <name evidence="1" type="ORF">K2U94_03100</name>
</gene>
<dbReference type="RefSeq" id="WP_243065807.1">
    <property type="nucleotide sequence ID" value="NZ_JAIVFK010000056.1"/>
</dbReference>
<keyword evidence="2" id="KW-1185">Reference proteome</keyword>
<comment type="caution">
    <text evidence="1">The sequence shown here is derived from an EMBL/GenBank/DDBJ whole genome shotgun (WGS) entry which is preliminary data.</text>
</comment>
<name>A0ABS9Z286_9HYPH</name>